<organism evidence="1 2">
    <name type="scientific">Panagrolaimus sp. JU765</name>
    <dbReference type="NCBI Taxonomy" id="591449"/>
    <lineage>
        <taxon>Eukaryota</taxon>
        <taxon>Metazoa</taxon>
        <taxon>Ecdysozoa</taxon>
        <taxon>Nematoda</taxon>
        <taxon>Chromadorea</taxon>
        <taxon>Rhabditida</taxon>
        <taxon>Tylenchina</taxon>
        <taxon>Panagrolaimomorpha</taxon>
        <taxon>Panagrolaimoidea</taxon>
        <taxon>Panagrolaimidae</taxon>
        <taxon>Panagrolaimus</taxon>
    </lineage>
</organism>
<accession>A0AC34RMU2</accession>
<name>A0AC34RMU2_9BILA</name>
<dbReference type="Proteomes" id="UP000887576">
    <property type="component" value="Unplaced"/>
</dbReference>
<protein>
    <submittedName>
        <fullName evidence="2">Uncharacterized protein</fullName>
    </submittedName>
</protein>
<reference evidence="2" key="1">
    <citation type="submission" date="2022-11" db="UniProtKB">
        <authorList>
            <consortium name="WormBaseParasite"/>
        </authorList>
    </citation>
    <scope>IDENTIFICATION</scope>
</reference>
<evidence type="ECO:0000313" key="2">
    <source>
        <dbReference type="WBParaSite" id="JU765_v2.g8529.t1"/>
    </source>
</evidence>
<evidence type="ECO:0000313" key="1">
    <source>
        <dbReference type="Proteomes" id="UP000887576"/>
    </source>
</evidence>
<dbReference type="WBParaSite" id="JU765_v2.g8529.t1">
    <property type="protein sequence ID" value="JU765_v2.g8529.t1"/>
    <property type="gene ID" value="JU765_v2.g8529"/>
</dbReference>
<sequence length="367" mass="41559">MRKIEVLFIFLIVPFFTESTLPYSIKKEIFEICDSSALQSDPGRSWDVLFIARIAELEEYAILPDAGLWFLWARKSDSGFSECYNITLRELGEFAVLNITSIIETVTLVVESARQNYVYFFDKKMPGNTYGIQVGYNNDSVIYIHGADVFVFRIWGNVVERARITMESLAESLTAVYYNLTEPVELLDKPAIFNGRLIIHSKQENCSVPLSEVINFDVNAPTSVITSNCELKNYETTMYPTSKRRSSRKHHPKKPLMNPTVLVSSNEQVSSDKTNIETTISTTMFSSLPTTSTSIQTQQVASIINLLHDGITIAILIVLSIGSIFFICLWKTCHKKNYSGTEKISDNKNCIIVIPLEHYEVSVRSNH</sequence>
<proteinExistence type="predicted"/>